<dbReference type="AlphaFoldDB" id="F0W740"/>
<reference evidence="1" key="1">
    <citation type="journal article" date="2011" name="PLoS Biol.">
        <title>Gene gain and loss during evolution of obligate parasitism in the white rust pathogen of Arabidopsis thaliana.</title>
        <authorList>
            <person name="Kemen E."/>
            <person name="Gardiner A."/>
            <person name="Schultz-Larsen T."/>
            <person name="Kemen A.C."/>
            <person name="Balmuth A.L."/>
            <person name="Robert-Seilaniantz A."/>
            <person name="Bailey K."/>
            <person name="Holub E."/>
            <person name="Studholme D.J."/>
            <person name="Maclean D."/>
            <person name="Jones J.D."/>
        </authorList>
    </citation>
    <scope>NUCLEOTIDE SEQUENCE</scope>
</reference>
<name>F0W740_9STRA</name>
<sequence length="86" mass="9483">MHPSQAQKIDFSVKLEYNISCLVYTLGISTCSVETKNTDSTPIGNQVAHGTSSSTIITVEPALRIARQKHPIHHFELAKHAGEQRI</sequence>
<proteinExistence type="predicted"/>
<reference evidence="1" key="2">
    <citation type="submission" date="2011-02" db="EMBL/GenBank/DDBJ databases">
        <authorList>
            <person name="MacLean D."/>
        </authorList>
    </citation>
    <scope>NUCLEOTIDE SEQUENCE</scope>
</reference>
<protein>
    <submittedName>
        <fullName evidence="1">AlNc14C28G2669 protein</fullName>
    </submittedName>
</protein>
<dbReference type="HOGENOM" id="CLU_2502592_0_0_1"/>
<dbReference type="EMBL" id="FR824073">
    <property type="protein sequence ID" value="CCA16939.1"/>
    <property type="molecule type" value="Genomic_DNA"/>
</dbReference>
<gene>
    <name evidence="1" type="primary">AlNc14C28G2669</name>
    <name evidence="1" type="ORF">ALNC14_030820</name>
</gene>
<accession>F0W740</accession>
<evidence type="ECO:0000313" key="1">
    <source>
        <dbReference type="EMBL" id="CCA16939.1"/>
    </source>
</evidence>
<organism evidence="1">
    <name type="scientific">Albugo laibachii Nc14</name>
    <dbReference type="NCBI Taxonomy" id="890382"/>
    <lineage>
        <taxon>Eukaryota</taxon>
        <taxon>Sar</taxon>
        <taxon>Stramenopiles</taxon>
        <taxon>Oomycota</taxon>
        <taxon>Peronosporomycetes</taxon>
        <taxon>Albuginales</taxon>
        <taxon>Albuginaceae</taxon>
        <taxon>Albugo</taxon>
    </lineage>
</organism>